<keyword evidence="1" id="KW-0812">Transmembrane</keyword>
<dbReference type="PANTHER" id="PTHR34387">
    <property type="entry name" value="SLR1258 PROTEIN"/>
    <property type="match status" value="1"/>
</dbReference>
<dbReference type="EMBL" id="DSZY01000035">
    <property type="protein sequence ID" value="HGU41057.1"/>
    <property type="molecule type" value="Genomic_DNA"/>
</dbReference>
<dbReference type="AlphaFoldDB" id="A0A7C4GH41"/>
<protein>
    <submittedName>
        <fullName evidence="2">SIMPL domain-containing protein</fullName>
    </submittedName>
</protein>
<accession>A0A7C4GH41</accession>
<dbReference type="GO" id="GO:0006974">
    <property type="term" value="P:DNA damage response"/>
    <property type="evidence" value="ECO:0007669"/>
    <property type="project" value="TreeGrafter"/>
</dbReference>
<reference evidence="2" key="1">
    <citation type="journal article" date="2020" name="mSystems">
        <title>Genome- and Community-Level Interaction Insights into Carbon Utilization and Element Cycling Functions of Hydrothermarchaeota in Hydrothermal Sediment.</title>
        <authorList>
            <person name="Zhou Z."/>
            <person name="Liu Y."/>
            <person name="Xu W."/>
            <person name="Pan J."/>
            <person name="Luo Z.H."/>
            <person name="Li M."/>
        </authorList>
    </citation>
    <scope>NUCLEOTIDE SEQUENCE [LARGE SCALE GENOMIC DNA]</scope>
    <source>
        <strain evidence="2">SpSt-609</strain>
    </source>
</reference>
<feature type="transmembrane region" description="Helical" evidence="1">
    <location>
        <begin position="21"/>
        <end position="40"/>
    </location>
</feature>
<sequence length="252" mass="28264">MLLRGGIVKLESEARYKLLSATLLSVAFIVGMTIFGYFFLLSKQPQNTVTVTGSAKERVVSDVATWSSSFSTKTSESMLSEAFKLMKRYESEVLSVFEKHGINREQIKVSSVTVMENYVPEQLATERSYTLVEYLFVETREVESMADKSKLITQELLDKGIVFQSNPVQYYYSKLPELRIKLLSEAVKDAKRRALEIANTSGLRLGRVISAKSGIVQVLAPNSTEISDYGTYDTSTVEKDVMVTVNVVFEVK</sequence>
<dbReference type="Pfam" id="PF04402">
    <property type="entry name" value="SIMPL"/>
    <property type="match status" value="1"/>
</dbReference>
<dbReference type="Gene3D" id="3.30.70.2970">
    <property type="entry name" value="Protein of unknown function (DUF541), domain 2"/>
    <property type="match status" value="1"/>
</dbReference>
<keyword evidence="1" id="KW-0472">Membrane</keyword>
<comment type="caution">
    <text evidence="2">The sequence shown here is derived from an EMBL/GenBank/DDBJ whole genome shotgun (WGS) entry which is preliminary data.</text>
</comment>
<dbReference type="InterPro" id="IPR007497">
    <property type="entry name" value="SIMPL/DUF541"/>
</dbReference>
<evidence type="ECO:0000313" key="2">
    <source>
        <dbReference type="EMBL" id="HGU41057.1"/>
    </source>
</evidence>
<evidence type="ECO:0000256" key="1">
    <source>
        <dbReference type="SAM" id="Phobius"/>
    </source>
</evidence>
<name>A0A7C4GH41_9BACT</name>
<proteinExistence type="predicted"/>
<dbReference type="InterPro" id="IPR052022">
    <property type="entry name" value="26kDa_periplasmic_antigen"/>
</dbReference>
<organism evidence="2">
    <name type="scientific">Fervidobacterium thailandense</name>
    <dbReference type="NCBI Taxonomy" id="1008305"/>
    <lineage>
        <taxon>Bacteria</taxon>
        <taxon>Thermotogati</taxon>
        <taxon>Thermotogota</taxon>
        <taxon>Thermotogae</taxon>
        <taxon>Thermotogales</taxon>
        <taxon>Fervidobacteriaceae</taxon>
        <taxon>Fervidobacterium</taxon>
    </lineage>
</organism>
<dbReference type="Gene3D" id="3.30.110.170">
    <property type="entry name" value="Protein of unknown function (DUF541), domain 1"/>
    <property type="match status" value="1"/>
</dbReference>
<keyword evidence="1" id="KW-1133">Transmembrane helix</keyword>
<gene>
    <name evidence="2" type="ORF">ENT77_07665</name>
</gene>
<dbReference type="PANTHER" id="PTHR34387:SF2">
    <property type="entry name" value="SLR1258 PROTEIN"/>
    <property type="match status" value="1"/>
</dbReference>